<name>A4H3V8_LEIBR</name>
<dbReference type="STRING" id="5660.A4H3V8"/>
<accession>A4H3V8</accession>
<proteinExistence type="predicted"/>
<dbReference type="InParanoid" id="A4H3V8"/>
<evidence type="ECO:0000256" key="1">
    <source>
        <dbReference type="SAM" id="MobiDB-lite"/>
    </source>
</evidence>
<reference evidence="2 3" key="1">
    <citation type="journal article" date="2007" name="Nat. Genet.">
        <title>Comparative genomic analysis of three Leishmania species that cause diverse human disease.</title>
        <authorList>
            <person name="Peacock C.S."/>
            <person name="Seeger K."/>
            <person name="Harris D."/>
            <person name="Murphy L."/>
            <person name="Ruiz J.C."/>
            <person name="Quail M.A."/>
            <person name="Peters N."/>
            <person name="Adlem E."/>
            <person name="Tivey A."/>
            <person name="Aslett M."/>
            <person name="Kerhornou A."/>
            <person name="Ivens A."/>
            <person name="Fraser A."/>
            <person name="Rajandream M.A."/>
            <person name="Carver T."/>
            <person name="Norbertczak H."/>
            <person name="Chillingworth T."/>
            <person name="Hance Z."/>
            <person name="Jagels K."/>
            <person name="Moule S."/>
            <person name="Ormond D."/>
            <person name="Rutter S."/>
            <person name="Squares R."/>
            <person name="Whitehead S."/>
            <person name="Rabbinowitsch E."/>
            <person name="Arrowsmith C."/>
            <person name="White B."/>
            <person name="Thurston S."/>
            <person name="Bringaud F."/>
            <person name="Baldauf S.L."/>
            <person name="Faulconbridge A."/>
            <person name="Jeffares D."/>
            <person name="Depledge D.P."/>
            <person name="Oyola S.O."/>
            <person name="Hilley J.D."/>
            <person name="Brito L.O."/>
            <person name="Tosi L.R."/>
            <person name="Barrell B."/>
            <person name="Cruz A.K."/>
            <person name="Mottram J.C."/>
            <person name="Smith D.F."/>
            <person name="Berriman M."/>
        </authorList>
    </citation>
    <scope>NUCLEOTIDE SEQUENCE [LARGE SCALE GENOMIC DNA]</scope>
    <source>
        <strain evidence="2 3">MHOM/BR/75/M2904</strain>
    </source>
</reference>
<gene>
    <name evidence="2" type="ORF">LBRM_04_0420</name>
</gene>
<dbReference type="OMA" id="IWELADE"/>
<dbReference type="VEuPathDB" id="TriTrypDB:LbrM.04.0420"/>
<keyword evidence="3" id="KW-1185">Reference proteome</keyword>
<protein>
    <recommendedName>
        <fullName evidence="4">Reverse transcriptase domain-containing protein</fullName>
    </recommendedName>
</protein>
<organism evidence="2 3">
    <name type="scientific">Leishmania braziliensis</name>
    <dbReference type="NCBI Taxonomy" id="5660"/>
    <lineage>
        <taxon>Eukaryota</taxon>
        <taxon>Discoba</taxon>
        <taxon>Euglenozoa</taxon>
        <taxon>Kinetoplastea</taxon>
        <taxon>Metakinetoplastina</taxon>
        <taxon>Trypanosomatida</taxon>
        <taxon>Trypanosomatidae</taxon>
        <taxon>Leishmaniinae</taxon>
        <taxon>Leishmania</taxon>
        <taxon>Leishmania braziliensis species complex</taxon>
    </lineage>
</organism>
<evidence type="ECO:0000313" key="3">
    <source>
        <dbReference type="Proteomes" id="UP000007258"/>
    </source>
</evidence>
<dbReference type="AlphaFoldDB" id="A4H3V8"/>
<dbReference type="KEGG" id="lbz:LBRM_04_0420"/>
<dbReference type="RefSeq" id="XP_001561727.1">
    <property type="nucleotide sequence ID" value="XM_001561677.1"/>
</dbReference>
<evidence type="ECO:0000313" key="2">
    <source>
        <dbReference type="EMBL" id="CAM41519.1"/>
    </source>
</evidence>
<evidence type="ECO:0008006" key="4">
    <source>
        <dbReference type="Google" id="ProtNLM"/>
    </source>
</evidence>
<sequence length="358" mass="39624">MWIAHLVPQQRKNAHVSPPPKPGKPPGQSSRRSIGPTSCVSKLMRHVALTCLFHARQPRLCQHAHGRGCAKKMVLSRITDTVEIHRNIHCHVMIGKRPGREQQATHQAIQTLIILVDSSKAFDTVDPLILPKRTQSFPGTRLKHWLRNFLAHRYAQAKLGNPLGQQYALKACVPKELLLHCNHPPCKPLLPELLVTLFPYAQFGMYADDLAITIPCRGRNSGVRIGNTVLGKVAAWSKDSGMWINPQKGEALFRTPPSHTDEEKVFDPLFLGGHGVTVSLFGGKKNPKRIDLQPGARAKHNANATHAQKQLGPQGVQLCRVENRRFLPSPHDVRQFPPGHGGSRPPDGGKCKARPNPS</sequence>
<feature type="region of interest" description="Disordered" evidence="1">
    <location>
        <begin position="328"/>
        <end position="358"/>
    </location>
</feature>
<reference evidence="2 3" key="2">
    <citation type="journal article" date="2011" name="Genome Res.">
        <title>Chromosome and gene copy number variation allow major structural change between species and strains of Leishmania.</title>
        <authorList>
            <person name="Rogers M.B."/>
            <person name="Hilley J.D."/>
            <person name="Dickens N.J."/>
            <person name="Wilkes J."/>
            <person name="Bates P.A."/>
            <person name="Depledge D.P."/>
            <person name="Harris D."/>
            <person name="Her Y."/>
            <person name="Herzyk P."/>
            <person name="Imamura H."/>
            <person name="Otto T.D."/>
            <person name="Sanders M."/>
            <person name="Seeger K."/>
            <person name="Dujardin J.C."/>
            <person name="Berriman M."/>
            <person name="Smith D.F."/>
            <person name="Hertz-Fowler C."/>
            <person name="Mottram J.C."/>
        </authorList>
    </citation>
    <scope>NUCLEOTIDE SEQUENCE [LARGE SCALE GENOMIC DNA]</scope>
    <source>
        <strain evidence="2 3">MHOM/BR/75/M2904</strain>
    </source>
</reference>
<dbReference type="EMBL" id="FR798978">
    <property type="protein sequence ID" value="CAM41519.1"/>
    <property type="molecule type" value="Genomic_DNA"/>
</dbReference>
<feature type="region of interest" description="Disordered" evidence="1">
    <location>
        <begin position="7"/>
        <end position="36"/>
    </location>
</feature>
<dbReference type="Proteomes" id="UP000007258">
    <property type="component" value="Chromosome 4"/>
</dbReference>
<dbReference type="GeneID" id="5412664"/>